<feature type="region of interest" description="Disordered" evidence="1">
    <location>
        <begin position="265"/>
        <end position="289"/>
    </location>
</feature>
<accession>A0A0C9Z9W5</accession>
<keyword evidence="3" id="KW-1185">Reference proteome</keyword>
<evidence type="ECO:0000313" key="2">
    <source>
        <dbReference type="EMBL" id="KIK34300.1"/>
    </source>
</evidence>
<feature type="region of interest" description="Disordered" evidence="1">
    <location>
        <begin position="1"/>
        <end position="54"/>
    </location>
</feature>
<protein>
    <submittedName>
        <fullName evidence="2">Uncharacterized protein</fullName>
    </submittedName>
</protein>
<gene>
    <name evidence="2" type="ORF">CY34DRAFT_17817</name>
</gene>
<evidence type="ECO:0000313" key="3">
    <source>
        <dbReference type="Proteomes" id="UP000054485"/>
    </source>
</evidence>
<feature type="compositionally biased region" description="Polar residues" evidence="1">
    <location>
        <begin position="101"/>
        <end position="113"/>
    </location>
</feature>
<dbReference type="Proteomes" id="UP000054485">
    <property type="component" value="Unassembled WGS sequence"/>
</dbReference>
<dbReference type="InParanoid" id="A0A0C9Z9W5"/>
<feature type="compositionally biased region" description="Low complexity" evidence="1">
    <location>
        <begin position="30"/>
        <end position="41"/>
    </location>
</feature>
<feature type="compositionally biased region" description="Basic and acidic residues" evidence="1">
    <location>
        <begin position="222"/>
        <end position="234"/>
    </location>
</feature>
<feature type="compositionally biased region" description="Polar residues" evidence="1">
    <location>
        <begin position="265"/>
        <end position="275"/>
    </location>
</feature>
<reference evidence="3" key="2">
    <citation type="submission" date="2015-01" db="EMBL/GenBank/DDBJ databases">
        <title>Evolutionary Origins and Diversification of the Mycorrhizal Mutualists.</title>
        <authorList>
            <consortium name="DOE Joint Genome Institute"/>
            <consortium name="Mycorrhizal Genomics Consortium"/>
            <person name="Kohler A."/>
            <person name="Kuo A."/>
            <person name="Nagy L.G."/>
            <person name="Floudas D."/>
            <person name="Copeland A."/>
            <person name="Barry K.W."/>
            <person name="Cichocki N."/>
            <person name="Veneault-Fourrey C."/>
            <person name="LaButti K."/>
            <person name="Lindquist E.A."/>
            <person name="Lipzen A."/>
            <person name="Lundell T."/>
            <person name="Morin E."/>
            <person name="Murat C."/>
            <person name="Riley R."/>
            <person name="Ohm R."/>
            <person name="Sun H."/>
            <person name="Tunlid A."/>
            <person name="Henrissat B."/>
            <person name="Grigoriev I.V."/>
            <person name="Hibbett D.S."/>
            <person name="Martin F."/>
        </authorList>
    </citation>
    <scope>NUCLEOTIDE SEQUENCE [LARGE SCALE GENOMIC DNA]</scope>
    <source>
        <strain evidence="3">UH-Slu-Lm8-n1</strain>
    </source>
</reference>
<evidence type="ECO:0000256" key="1">
    <source>
        <dbReference type="SAM" id="MobiDB-lite"/>
    </source>
</evidence>
<proteinExistence type="predicted"/>
<sequence length="289" mass="31070">MASAAPLASMHSVGSTRNVLSGKAPSRAGATSSASHHTTSALPAGRNAPLSPSSMRRHLNISHHRPYHSTVARPLRACKCLVLILDASLWSRNQPLPTIAGSTSVGTTGMSKETPTKIPRISSRTSASESLGHVGATVSGRRIILNVTVPSTDPSPMPADPTMNEFGVLENGDAQVHSTTDEEELLGDEDLMQYIRRQSFPSPSTGGDQDPRQSSHMKKHHEVTDHVRNLDNHPRVPKRHLLLLHSRNTANVWPAYPTSVRNNASGSTICHSSPPSSALGCRRRGRRAL</sequence>
<organism evidence="2 3">
    <name type="scientific">Suillus luteus UH-Slu-Lm8-n1</name>
    <dbReference type="NCBI Taxonomy" id="930992"/>
    <lineage>
        <taxon>Eukaryota</taxon>
        <taxon>Fungi</taxon>
        <taxon>Dikarya</taxon>
        <taxon>Basidiomycota</taxon>
        <taxon>Agaricomycotina</taxon>
        <taxon>Agaricomycetes</taxon>
        <taxon>Agaricomycetidae</taxon>
        <taxon>Boletales</taxon>
        <taxon>Suillineae</taxon>
        <taxon>Suillaceae</taxon>
        <taxon>Suillus</taxon>
    </lineage>
</organism>
<name>A0A0C9Z9W5_9AGAM</name>
<dbReference type="AlphaFoldDB" id="A0A0C9Z9W5"/>
<reference evidence="2 3" key="1">
    <citation type="submission" date="2014-04" db="EMBL/GenBank/DDBJ databases">
        <authorList>
            <consortium name="DOE Joint Genome Institute"/>
            <person name="Kuo A."/>
            <person name="Ruytinx J."/>
            <person name="Rineau F."/>
            <person name="Colpaert J."/>
            <person name="Kohler A."/>
            <person name="Nagy L.G."/>
            <person name="Floudas D."/>
            <person name="Copeland A."/>
            <person name="Barry K.W."/>
            <person name="Cichocki N."/>
            <person name="Veneault-Fourrey C."/>
            <person name="LaButti K."/>
            <person name="Lindquist E.A."/>
            <person name="Lipzen A."/>
            <person name="Lundell T."/>
            <person name="Morin E."/>
            <person name="Murat C."/>
            <person name="Sun H."/>
            <person name="Tunlid A."/>
            <person name="Henrissat B."/>
            <person name="Grigoriev I.V."/>
            <person name="Hibbett D.S."/>
            <person name="Martin F."/>
            <person name="Nordberg H.P."/>
            <person name="Cantor M.N."/>
            <person name="Hua S.X."/>
        </authorList>
    </citation>
    <scope>NUCLEOTIDE SEQUENCE [LARGE SCALE GENOMIC DNA]</scope>
    <source>
        <strain evidence="2 3">UH-Slu-Lm8-n1</strain>
    </source>
</reference>
<dbReference type="EMBL" id="KN835775">
    <property type="protein sequence ID" value="KIK34300.1"/>
    <property type="molecule type" value="Genomic_DNA"/>
</dbReference>
<dbReference type="HOGENOM" id="CLU_963706_0_0_1"/>
<feature type="region of interest" description="Disordered" evidence="1">
    <location>
        <begin position="198"/>
        <end position="235"/>
    </location>
</feature>
<dbReference type="STRING" id="930992.A0A0C9Z9W5"/>
<feature type="region of interest" description="Disordered" evidence="1">
    <location>
        <begin position="101"/>
        <end position="132"/>
    </location>
</feature>